<dbReference type="GO" id="GO:0016020">
    <property type="term" value="C:membrane"/>
    <property type="evidence" value="ECO:0007669"/>
    <property type="project" value="TreeGrafter"/>
</dbReference>
<dbReference type="GO" id="GO:0000138">
    <property type="term" value="C:Golgi trans cisterna"/>
    <property type="evidence" value="ECO:0007669"/>
    <property type="project" value="TreeGrafter"/>
</dbReference>
<dbReference type="AlphaFoldDB" id="A0A0N4XGR3"/>
<reference evidence="4" key="1">
    <citation type="submission" date="2017-02" db="UniProtKB">
        <authorList>
            <consortium name="WormBaseParasite"/>
        </authorList>
    </citation>
    <scope>IDENTIFICATION</scope>
</reference>
<dbReference type="PANTHER" id="PTHR21575">
    <property type="entry name" value="PROTEIN HID1"/>
    <property type="match status" value="1"/>
</dbReference>
<accession>A0A0N4XGR3</accession>
<dbReference type="InterPro" id="IPR026705">
    <property type="entry name" value="Hid-1/Ecm30"/>
</dbReference>
<keyword evidence="3" id="KW-1185">Reference proteome</keyword>
<evidence type="ECO:0000313" key="4">
    <source>
        <dbReference type="WBParaSite" id="NBR_0000171501-mRNA-1"/>
    </source>
</evidence>
<dbReference type="EMBL" id="UYSL01001517">
    <property type="protein sequence ID" value="VDL65305.1"/>
    <property type="molecule type" value="Genomic_DNA"/>
</dbReference>
<reference evidence="2 3" key="2">
    <citation type="submission" date="2018-11" db="EMBL/GenBank/DDBJ databases">
        <authorList>
            <consortium name="Pathogen Informatics"/>
        </authorList>
    </citation>
    <scope>NUCLEOTIDE SEQUENCE [LARGE SCALE GENOMIC DNA]</scope>
</reference>
<sequence length="611" mass="69006">LVVKLSRKTKPCAVIVHFREDSPKNLATLCYKTLEKLQHARDNPSSLSERKVINCVRLLTRLMPYMFEDAEWRGYFWTPIPTGDGQVPMASVLLGLLGDLLFCPGFTVGSVKEKVEDLSSLETCELIWEAGVGFANKPVSSSQLDQNRTEVLKLLLTCFSEVIYAPITDESRLRWVARFTSAENRHVLPLFTSLLNVVCAYDPVGMGLPYNYLLFNDSREPLVEAALQDSQPQADDTGYSDNYFINYLGRIHREEDFDFMLKGITRLLSNPLQSTYLPNSAKKVNFHQELLVLLWKCCEYNQKFMFYVLKTSDVLEILVPILFHITESRNDPTRVGLIHMGVFLVLLLSGERNFGVRLNKPYIAKAAIDIQAFSGTHADLLIIVFHKLITTGNHRLQSLFDCLLTIIVNVSPYLKSLSMVAANKLLHLVEAFSTPWFLFSSPTNHHLVFFLLEVFNNIVQYQFDGNSNLIYTIIRKRQVFYQLANLPTDAASISKSLSGRKGKARDEMVDQLKSPTAVVPPEIPSGSTAGLAATPQVTSMPGSTGENDKVAAGEDWVPTAEWADQWKSKLPLQTIMRLLQVLVPQVEKICIDKNTEPPIWYDTEVKLFEIQ</sequence>
<evidence type="ECO:0000256" key="1">
    <source>
        <dbReference type="SAM" id="MobiDB-lite"/>
    </source>
</evidence>
<dbReference type="GO" id="GO:0005797">
    <property type="term" value="C:Golgi medial cisterna"/>
    <property type="evidence" value="ECO:0007669"/>
    <property type="project" value="TreeGrafter"/>
</dbReference>
<dbReference type="Proteomes" id="UP000271162">
    <property type="component" value="Unassembled WGS sequence"/>
</dbReference>
<evidence type="ECO:0000313" key="3">
    <source>
        <dbReference type="Proteomes" id="UP000271162"/>
    </source>
</evidence>
<dbReference type="Pfam" id="PF12722">
    <property type="entry name" value="Hid1"/>
    <property type="match status" value="2"/>
</dbReference>
<protein>
    <submittedName>
        <fullName evidence="4">HID1 protein</fullName>
    </submittedName>
</protein>
<dbReference type="WBParaSite" id="NBR_0000171501-mRNA-1">
    <property type="protein sequence ID" value="NBR_0000171501-mRNA-1"/>
    <property type="gene ID" value="NBR_0000171501"/>
</dbReference>
<dbReference type="STRING" id="27835.A0A0N4XGR3"/>
<dbReference type="OMA" id="IFEDDKW"/>
<proteinExistence type="predicted"/>
<feature type="compositionally biased region" description="Polar residues" evidence="1">
    <location>
        <begin position="535"/>
        <end position="545"/>
    </location>
</feature>
<organism evidence="4">
    <name type="scientific">Nippostrongylus brasiliensis</name>
    <name type="common">Rat hookworm</name>
    <dbReference type="NCBI Taxonomy" id="27835"/>
    <lineage>
        <taxon>Eukaryota</taxon>
        <taxon>Metazoa</taxon>
        <taxon>Ecdysozoa</taxon>
        <taxon>Nematoda</taxon>
        <taxon>Chromadorea</taxon>
        <taxon>Rhabditida</taxon>
        <taxon>Rhabditina</taxon>
        <taxon>Rhabditomorpha</taxon>
        <taxon>Strongyloidea</taxon>
        <taxon>Heligmosomidae</taxon>
        <taxon>Nippostrongylus</taxon>
    </lineage>
</organism>
<evidence type="ECO:0000313" key="2">
    <source>
        <dbReference type="EMBL" id="VDL65305.1"/>
    </source>
</evidence>
<dbReference type="PANTHER" id="PTHR21575:SF12">
    <property type="entry name" value="PROTEIN HID1"/>
    <property type="match status" value="1"/>
</dbReference>
<name>A0A0N4XGR3_NIPBR</name>
<feature type="region of interest" description="Disordered" evidence="1">
    <location>
        <begin position="523"/>
        <end position="549"/>
    </location>
</feature>
<gene>
    <name evidence="2" type="ORF">NBR_LOCUS1716</name>
</gene>